<feature type="transmembrane region" description="Helical" evidence="6">
    <location>
        <begin position="21"/>
        <end position="43"/>
    </location>
</feature>
<evidence type="ECO:0008006" key="9">
    <source>
        <dbReference type="Google" id="ProtNLM"/>
    </source>
</evidence>
<comment type="caution">
    <text evidence="7">The sequence shown here is derived from an EMBL/GenBank/DDBJ whole genome shotgun (WGS) entry which is preliminary data.</text>
</comment>
<dbReference type="EMBL" id="AAHK01001305">
    <property type="protein sequence ID" value="EAN86007.1"/>
    <property type="molecule type" value="Genomic_DNA"/>
</dbReference>
<evidence type="ECO:0000256" key="1">
    <source>
        <dbReference type="ARBA" id="ARBA00004141"/>
    </source>
</evidence>
<reference evidence="7 8" key="1">
    <citation type="journal article" date="2005" name="Science">
        <title>The genome sequence of Trypanosoma cruzi, etiologic agent of Chagas disease.</title>
        <authorList>
            <person name="El-Sayed N.M."/>
            <person name="Myler P.J."/>
            <person name="Bartholomeu D.C."/>
            <person name="Nilsson D."/>
            <person name="Aggarwal G."/>
            <person name="Tran A.N."/>
            <person name="Ghedin E."/>
            <person name="Worthey E.A."/>
            <person name="Delcher A.L."/>
            <person name="Blandin G."/>
            <person name="Westenberger S.J."/>
            <person name="Caler E."/>
            <person name="Cerqueira G.C."/>
            <person name="Branche C."/>
            <person name="Haas B."/>
            <person name="Anupama A."/>
            <person name="Arner E."/>
            <person name="Aslund L."/>
            <person name="Attipoe P."/>
            <person name="Bontempi E."/>
            <person name="Bringaud F."/>
            <person name="Burton P."/>
            <person name="Cadag E."/>
            <person name="Campbell D.A."/>
            <person name="Carrington M."/>
            <person name="Crabtree J."/>
            <person name="Darban H."/>
            <person name="da Silveira J.F."/>
            <person name="de Jong P."/>
            <person name="Edwards K."/>
            <person name="Englund P.T."/>
            <person name="Fazelina G."/>
            <person name="Feldblyum T."/>
            <person name="Ferella M."/>
            <person name="Frasch A.C."/>
            <person name="Gull K."/>
            <person name="Horn D."/>
            <person name="Hou L."/>
            <person name="Huang Y."/>
            <person name="Kindlund E."/>
            <person name="Klingbeil M."/>
            <person name="Kluge S."/>
            <person name="Koo H."/>
            <person name="Lacerda D."/>
            <person name="Levin M.J."/>
            <person name="Lorenzi H."/>
            <person name="Louie T."/>
            <person name="Machado C.R."/>
            <person name="McCulloch R."/>
            <person name="McKenna A."/>
            <person name="Mizuno Y."/>
            <person name="Mottram J.C."/>
            <person name="Nelson S."/>
            <person name="Ochaya S."/>
            <person name="Osoegawa K."/>
            <person name="Pai G."/>
            <person name="Parsons M."/>
            <person name="Pentony M."/>
            <person name="Pettersson U."/>
            <person name="Pop M."/>
            <person name="Ramirez J.L."/>
            <person name="Rinta J."/>
            <person name="Robertson L."/>
            <person name="Salzberg S.L."/>
            <person name="Sanchez D.O."/>
            <person name="Seyler A."/>
            <person name="Sharma R."/>
            <person name="Shetty J."/>
            <person name="Simpson A.J."/>
            <person name="Sisk E."/>
            <person name="Tammi M.T."/>
            <person name="Tarleton R."/>
            <person name="Teixeira S."/>
            <person name="Van Aken S."/>
            <person name="Vogt C."/>
            <person name="Ward P.N."/>
            <person name="Wickstead B."/>
            <person name="Wortman J."/>
            <person name="White O."/>
            <person name="Fraser C.M."/>
            <person name="Stuart K.D."/>
            <person name="Andersson B."/>
        </authorList>
    </citation>
    <scope>NUCLEOTIDE SEQUENCE [LARGE SCALE GENOMIC DNA]</scope>
    <source>
        <strain evidence="7 8">CL Brener</strain>
    </source>
</reference>
<dbReference type="GO" id="GO:0016020">
    <property type="term" value="C:membrane"/>
    <property type="evidence" value="ECO:0007669"/>
    <property type="project" value="UniProtKB-SubCell"/>
</dbReference>
<feature type="transmembrane region" description="Helical" evidence="6">
    <location>
        <begin position="369"/>
        <end position="392"/>
    </location>
</feature>
<dbReference type="OMA" id="DRRYDIC"/>
<organism evidence="7 8">
    <name type="scientific">Trypanosoma cruzi (strain CL Brener)</name>
    <dbReference type="NCBI Taxonomy" id="353153"/>
    <lineage>
        <taxon>Eukaryota</taxon>
        <taxon>Discoba</taxon>
        <taxon>Euglenozoa</taxon>
        <taxon>Kinetoplastea</taxon>
        <taxon>Metakinetoplastina</taxon>
        <taxon>Trypanosomatida</taxon>
        <taxon>Trypanosomatidae</taxon>
        <taxon>Trypanosoma</taxon>
        <taxon>Schizotrypanum</taxon>
    </lineage>
</organism>
<dbReference type="GeneID" id="3538163"/>
<dbReference type="AlphaFoldDB" id="Q4D0F3"/>
<dbReference type="PaxDb" id="353153-Q4D0F3"/>
<dbReference type="KEGG" id="tcr:511531.44"/>
<feature type="transmembrane region" description="Helical" evidence="6">
    <location>
        <begin position="249"/>
        <end position="274"/>
    </location>
</feature>
<feature type="region of interest" description="Disordered" evidence="5">
    <location>
        <begin position="142"/>
        <end position="167"/>
    </location>
</feature>
<evidence type="ECO:0000256" key="4">
    <source>
        <dbReference type="ARBA" id="ARBA00023136"/>
    </source>
</evidence>
<keyword evidence="3 6" id="KW-1133">Transmembrane helix</keyword>
<accession>Q4D0F3</accession>
<evidence type="ECO:0000256" key="6">
    <source>
        <dbReference type="SAM" id="Phobius"/>
    </source>
</evidence>
<gene>
    <name evidence="7" type="ORF">Tc00.1047053511531.44</name>
</gene>
<evidence type="ECO:0000313" key="8">
    <source>
        <dbReference type="Proteomes" id="UP000002296"/>
    </source>
</evidence>
<comment type="subcellular location">
    <subcellularLocation>
        <location evidence="1">Membrane</location>
        <topology evidence="1">Multi-pass membrane protein</topology>
    </subcellularLocation>
</comment>
<feature type="transmembrane region" description="Helical" evidence="6">
    <location>
        <begin position="49"/>
        <end position="67"/>
    </location>
</feature>
<feature type="transmembrane region" description="Helical" evidence="6">
    <location>
        <begin position="179"/>
        <end position="200"/>
    </location>
</feature>
<dbReference type="RefSeq" id="XP_807858.1">
    <property type="nucleotide sequence ID" value="XM_802765.1"/>
</dbReference>
<keyword evidence="4 6" id="KW-0472">Membrane</keyword>
<dbReference type="InterPro" id="IPR018499">
    <property type="entry name" value="Tetraspanin/Peripherin"/>
</dbReference>
<dbReference type="Pfam" id="PF00335">
    <property type="entry name" value="Tetraspanin"/>
    <property type="match status" value="1"/>
</dbReference>
<name>Q4D0F3_TRYCC</name>
<evidence type="ECO:0000313" key="7">
    <source>
        <dbReference type="EMBL" id="EAN86007.1"/>
    </source>
</evidence>
<evidence type="ECO:0000256" key="5">
    <source>
        <dbReference type="SAM" id="MobiDB-lite"/>
    </source>
</evidence>
<evidence type="ECO:0000256" key="2">
    <source>
        <dbReference type="ARBA" id="ARBA00022692"/>
    </source>
</evidence>
<feature type="transmembrane region" description="Helical" evidence="6">
    <location>
        <begin position="220"/>
        <end position="242"/>
    </location>
</feature>
<keyword evidence="8" id="KW-1185">Reference proteome</keyword>
<evidence type="ECO:0000256" key="3">
    <source>
        <dbReference type="ARBA" id="ARBA00022989"/>
    </source>
</evidence>
<dbReference type="Proteomes" id="UP000002296">
    <property type="component" value="Unassembled WGS sequence"/>
</dbReference>
<protein>
    <recommendedName>
        <fullName evidence="9">Tetraspanin</fullName>
    </recommendedName>
</protein>
<dbReference type="InParanoid" id="Q4D0F3"/>
<feature type="compositionally biased region" description="Low complexity" evidence="5">
    <location>
        <begin position="158"/>
        <end position="167"/>
    </location>
</feature>
<keyword evidence="2 6" id="KW-0812">Transmembrane</keyword>
<sequence>MMWGGSEVPLQGVPLSNSEASLLYIWRPILFLLCGCCFLPLCIYMYARIFIYLCIQSILFFFCFFLASNPTFCGSGGGGGNIIYRGDGGMDAMKSGERENSNDSFVEDILHSRSLRNQLETPLIKNSTKNISAFAAAAPQEAENSPDAASSGRQKSPRVSGSGESESSLRGSRRVLQSLFGYALIFINFTFIMASMLLVMSGIVARQNAAVRLCEPCGHVAMSALVFGIILCLFTILGFMWIRQRQMMFLLVYVGYLVVLFIALFALIIAAAVYDRDTQVSVMDPSKFLDAWKRGVNNTKTGRNHDICLLQERFNCSGFRDGCCVAGVCYDAIDPPKWVDAVCPLCPSFPPMSPVVCTDVVYSTVRKNLSGFLVISIFSMVLVVVGILFALLSRSANRLMMSSGV</sequence>
<proteinExistence type="predicted"/>